<evidence type="ECO:0000313" key="2">
    <source>
        <dbReference type="EMBL" id="GAA3388863.1"/>
    </source>
</evidence>
<dbReference type="EMBL" id="BAAAYN010000023">
    <property type="protein sequence ID" value="GAA3388863.1"/>
    <property type="molecule type" value="Genomic_DNA"/>
</dbReference>
<sequence length="868" mass="92195">MSATSDDIEQPSTDELLTLALARPNEALAAARAILAEHPGPARAAVAHQAVGVVLRDFGNISDAIAELRAAARWARAARDHDRETDVLASLGVALVMSGRTRAGLSTLERAVRAADGQLTGRVLIRRVYVLWSLGRYAEALDDAQRAVDLLADGDAVWAARAYQHRAALLLAMGDTTRADRDYARCGALYAQAQQDLEYASARQERGATAFARGDMPVALAHLDDAERIVEKLGVFDAGLYVTKTTVLLAAGLHRDALTTVEYALARISEHRGSATQRSELLHCAALAAHAAGKSETARAHAREALRAFRQQQRPWWAARTELVFLQAQEHPGDGLLRRARRLSRQLDVLDPEQAISAHLLTARTAFAVGKPAVGRSHLRAAAAGRPSGLSGRVSACLAQALLAEAEGRHRAMLGACARGLRQLDAYLRTLGATELRVLASAQGSDLATLALRHAVERADARQVLQWSERWRAAALAVPQVRPPDDTPTADRDLAALRSLVSRLEEGAGPPGTPGTLQRDRRRLEDAIRRRALLAPGSAGSTARFRIRDLLAELGSATTLLELIDLDGQLIAVVVRSHRVRLHRVGPTAEAARSLAHALFALRREGGRRGVHRLDLGVIGARLEADLLGGAVPLLGDDGSIVVIPTGRLHAVPWGLLPSLRDRPTSVMPSAAAWLRSRRAAPPPDAKVVLVGGPKLSTGTAEIQALSSLYPRAEVLAHGAATAERVMAAIDGAHLVHIAAHGTFRADSPLFSALELDDGPLTVYDLERLRRAPHRVVLSSCNSAVGAPAGADELVGVVTSLIGLGAAGMVASVVPVNDPATVPFMSTVHQHLKEGCPPGEALARARGESGTHETVTRTVAEAFIALGS</sequence>
<dbReference type="InterPro" id="IPR011990">
    <property type="entry name" value="TPR-like_helical_dom_sf"/>
</dbReference>
<dbReference type="PANTHER" id="PTHR10098:SF108">
    <property type="entry name" value="TETRATRICOPEPTIDE REPEAT PROTEIN 28"/>
    <property type="match status" value="1"/>
</dbReference>
<evidence type="ECO:0000259" key="1">
    <source>
        <dbReference type="Pfam" id="PF12770"/>
    </source>
</evidence>
<dbReference type="SUPFAM" id="SSF48452">
    <property type="entry name" value="TPR-like"/>
    <property type="match status" value="2"/>
</dbReference>
<proteinExistence type="predicted"/>
<name>A0ABP6SZS2_9ACTN</name>
<keyword evidence="3" id="KW-1185">Reference proteome</keyword>
<evidence type="ECO:0000313" key="3">
    <source>
        <dbReference type="Proteomes" id="UP001501676"/>
    </source>
</evidence>
<organism evidence="2 3">
    <name type="scientific">Cryptosporangium minutisporangium</name>
    <dbReference type="NCBI Taxonomy" id="113569"/>
    <lineage>
        <taxon>Bacteria</taxon>
        <taxon>Bacillati</taxon>
        <taxon>Actinomycetota</taxon>
        <taxon>Actinomycetes</taxon>
        <taxon>Cryptosporangiales</taxon>
        <taxon>Cryptosporangiaceae</taxon>
        <taxon>Cryptosporangium</taxon>
    </lineage>
</organism>
<dbReference type="RefSeq" id="WP_345729349.1">
    <property type="nucleotide sequence ID" value="NZ_BAAAYN010000023.1"/>
</dbReference>
<reference evidence="3" key="1">
    <citation type="journal article" date="2019" name="Int. J. Syst. Evol. Microbiol.">
        <title>The Global Catalogue of Microorganisms (GCM) 10K type strain sequencing project: providing services to taxonomists for standard genome sequencing and annotation.</title>
        <authorList>
            <consortium name="The Broad Institute Genomics Platform"/>
            <consortium name="The Broad Institute Genome Sequencing Center for Infectious Disease"/>
            <person name="Wu L."/>
            <person name="Ma J."/>
        </authorList>
    </citation>
    <scope>NUCLEOTIDE SEQUENCE [LARGE SCALE GENOMIC DNA]</scope>
    <source>
        <strain evidence="3">JCM 9458</strain>
    </source>
</reference>
<accession>A0ABP6SZS2</accession>
<dbReference type="Proteomes" id="UP001501676">
    <property type="component" value="Unassembled WGS sequence"/>
</dbReference>
<dbReference type="SMART" id="SM00028">
    <property type="entry name" value="TPR"/>
    <property type="match status" value="5"/>
</dbReference>
<gene>
    <name evidence="2" type="ORF">GCM10020369_36730</name>
</gene>
<feature type="domain" description="CHAT" evidence="1">
    <location>
        <begin position="640"/>
        <end position="847"/>
    </location>
</feature>
<protein>
    <recommendedName>
        <fullName evidence="1">CHAT domain-containing protein</fullName>
    </recommendedName>
</protein>
<dbReference type="InterPro" id="IPR019734">
    <property type="entry name" value="TPR_rpt"/>
</dbReference>
<dbReference type="InterPro" id="IPR024983">
    <property type="entry name" value="CHAT_dom"/>
</dbReference>
<dbReference type="Gene3D" id="1.25.40.10">
    <property type="entry name" value="Tetratricopeptide repeat domain"/>
    <property type="match status" value="2"/>
</dbReference>
<comment type="caution">
    <text evidence="2">The sequence shown here is derived from an EMBL/GenBank/DDBJ whole genome shotgun (WGS) entry which is preliminary data.</text>
</comment>
<dbReference type="Pfam" id="PF12770">
    <property type="entry name" value="CHAT"/>
    <property type="match status" value="1"/>
</dbReference>
<dbReference type="PANTHER" id="PTHR10098">
    <property type="entry name" value="RAPSYN-RELATED"/>
    <property type="match status" value="1"/>
</dbReference>